<feature type="domain" description="DUF11" evidence="2">
    <location>
        <begin position="35"/>
        <end position="152"/>
    </location>
</feature>
<dbReference type="AlphaFoldDB" id="A0A7W7DFS2"/>
<dbReference type="Proteomes" id="UP000542210">
    <property type="component" value="Unassembled WGS sequence"/>
</dbReference>
<keyword evidence="1" id="KW-0732">Signal</keyword>
<organism evidence="3 4">
    <name type="scientific">Sphaerisporangium siamense</name>
    <dbReference type="NCBI Taxonomy" id="795645"/>
    <lineage>
        <taxon>Bacteria</taxon>
        <taxon>Bacillati</taxon>
        <taxon>Actinomycetota</taxon>
        <taxon>Actinomycetes</taxon>
        <taxon>Streptosporangiales</taxon>
        <taxon>Streptosporangiaceae</taxon>
        <taxon>Sphaerisporangium</taxon>
    </lineage>
</organism>
<feature type="chain" id="PRO_5030641858" description="DUF11 domain-containing protein" evidence="1">
    <location>
        <begin position="25"/>
        <end position="278"/>
    </location>
</feature>
<evidence type="ECO:0000256" key="1">
    <source>
        <dbReference type="SAM" id="SignalP"/>
    </source>
</evidence>
<comment type="caution">
    <text evidence="3">The sequence shown here is derived from an EMBL/GenBank/DDBJ whole genome shotgun (WGS) entry which is preliminary data.</text>
</comment>
<evidence type="ECO:0000259" key="2">
    <source>
        <dbReference type="Pfam" id="PF01345"/>
    </source>
</evidence>
<dbReference type="Gene3D" id="2.60.40.10">
    <property type="entry name" value="Immunoglobulins"/>
    <property type="match status" value="2"/>
</dbReference>
<dbReference type="RefSeq" id="WP_184888053.1">
    <property type="nucleotide sequence ID" value="NZ_BOOV01000036.1"/>
</dbReference>
<dbReference type="InterPro" id="IPR013783">
    <property type="entry name" value="Ig-like_fold"/>
</dbReference>
<dbReference type="EMBL" id="JACHND010000001">
    <property type="protein sequence ID" value="MBB4706002.1"/>
    <property type="molecule type" value="Genomic_DNA"/>
</dbReference>
<evidence type="ECO:0000313" key="3">
    <source>
        <dbReference type="EMBL" id="MBB4706002.1"/>
    </source>
</evidence>
<feature type="domain" description="DUF11" evidence="2">
    <location>
        <begin position="160"/>
        <end position="272"/>
    </location>
</feature>
<reference evidence="3 4" key="1">
    <citation type="submission" date="2020-08" db="EMBL/GenBank/DDBJ databases">
        <title>Sequencing the genomes of 1000 actinobacteria strains.</title>
        <authorList>
            <person name="Klenk H.-P."/>
        </authorList>
    </citation>
    <scope>NUCLEOTIDE SEQUENCE [LARGE SCALE GENOMIC DNA]</scope>
    <source>
        <strain evidence="3 4">DSM 45784</strain>
    </source>
</reference>
<sequence length="278" mass="28785">MFSTGIAAGLVLFLVTGAPVVANAARASGVWGGADLSVRLTAAPKVAQPGQWLSYVVKVRNAGPGDAVLPVLRVRMPDEVQITGVNVASCRPGRARNEVVCPSPVDIRAGGSGAVTILGVVRTGAKGPLRASAVLSSEVVDENEADNRAEATTQVDEGADLAVRLSPAHRTAPPGGRFTVRAAVRNKGPRRVPDARVYFTERGARFLSAKGGRCSARHGKVGCVLRPIGSGARGTLSLVFQVPRDGAGEVAATVYSARLGDRRPGNNQARMRVSLGRG</sequence>
<keyword evidence="4" id="KW-1185">Reference proteome</keyword>
<gene>
    <name evidence="3" type="ORF">BJ982_007546</name>
</gene>
<evidence type="ECO:0000313" key="4">
    <source>
        <dbReference type="Proteomes" id="UP000542210"/>
    </source>
</evidence>
<dbReference type="GO" id="GO:0005975">
    <property type="term" value="P:carbohydrate metabolic process"/>
    <property type="evidence" value="ECO:0007669"/>
    <property type="project" value="UniProtKB-ARBA"/>
</dbReference>
<dbReference type="Pfam" id="PF01345">
    <property type="entry name" value="DUF11"/>
    <property type="match status" value="2"/>
</dbReference>
<name>A0A7W7DFS2_9ACTN</name>
<protein>
    <recommendedName>
        <fullName evidence="2">DUF11 domain-containing protein</fullName>
    </recommendedName>
</protein>
<feature type="signal peptide" evidence="1">
    <location>
        <begin position="1"/>
        <end position="24"/>
    </location>
</feature>
<dbReference type="InterPro" id="IPR001434">
    <property type="entry name" value="OmcB-like_DUF11"/>
</dbReference>
<proteinExistence type="predicted"/>
<accession>A0A7W7DFS2</accession>